<feature type="transmembrane region" description="Helical" evidence="1">
    <location>
        <begin position="96"/>
        <end position="116"/>
    </location>
</feature>
<accession>A0A0G0T784</accession>
<dbReference type="InterPro" id="IPR018776">
    <property type="entry name" value="Membrane_prot_PTPS-rel_domain"/>
</dbReference>
<feature type="transmembrane region" description="Helical" evidence="1">
    <location>
        <begin position="323"/>
        <end position="347"/>
    </location>
</feature>
<dbReference type="EMBL" id="LBZM01000001">
    <property type="protein sequence ID" value="KKR72868.1"/>
    <property type="molecule type" value="Genomic_DNA"/>
</dbReference>
<proteinExistence type="predicted"/>
<feature type="transmembrane region" description="Helical" evidence="1">
    <location>
        <begin position="9"/>
        <end position="26"/>
    </location>
</feature>
<feature type="transmembrane region" description="Helical" evidence="1">
    <location>
        <begin position="172"/>
        <end position="189"/>
    </location>
</feature>
<protein>
    <recommendedName>
        <fullName evidence="2">Membrane protein 6-pyruvoyl-tetrahydropterin synthase-related domain-containing protein</fullName>
    </recommendedName>
</protein>
<keyword evidence="1" id="KW-0472">Membrane</keyword>
<dbReference type="Proteomes" id="UP000034664">
    <property type="component" value="Unassembled WGS sequence"/>
</dbReference>
<dbReference type="AlphaFoldDB" id="A0A0G0T784"/>
<evidence type="ECO:0000259" key="2">
    <source>
        <dbReference type="Pfam" id="PF10131"/>
    </source>
</evidence>
<feature type="transmembrane region" description="Helical" evidence="1">
    <location>
        <begin position="541"/>
        <end position="560"/>
    </location>
</feature>
<evidence type="ECO:0000313" key="4">
    <source>
        <dbReference type="Proteomes" id="UP000034664"/>
    </source>
</evidence>
<feature type="domain" description="Membrane protein 6-pyruvoyl-tetrahydropterin synthase-related" evidence="2">
    <location>
        <begin position="76"/>
        <end position="410"/>
    </location>
</feature>
<evidence type="ECO:0000256" key="1">
    <source>
        <dbReference type="SAM" id="Phobius"/>
    </source>
</evidence>
<feature type="transmembrane region" description="Helical" evidence="1">
    <location>
        <begin position="359"/>
        <end position="378"/>
    </location>
</feature>
<organism evidence="3 4">
    <name type="scientific">Candidatus Roizmanbacteria bacterium GW2011_GWB1_40_7</name>
    <dbReference type="NCBI Taxonomy" id="1618482"/>
    <lineage>
        <taxon>Bacteria</taxon>
        <taxon>Candidatus Roizmaniibacteriota</taxon>
    </lineage>
</organism>
<gene>
    <name evidence="3" type="ORF">UU14_C0001G0010</name>
</gene>
<keyword evidence="1" id="KW-0812">Transmembrane</keyword>
<feature type="transmembrane region" description="Helical" evidence="1">
    <location>
        <begin position="142"/>
        <end position="165"/>
    </location>
</feature>
<dbReference type="Pfam" id="PF10131">
    <property type="entry name" value="PTPS_related"/>
    <property type="match status" value="1"/>
</dbReference>
<feature type="transmembrane region" description="Helical" evidence="1">
    <location>
        <begin position="286"/>
        <end position="303"/>
    </location>
</feature>
<name>A0A0G0T784_9BACT</name>
<comment type="caution">
    <text evidence="3">The sequence shown here is derived from an EMBL/GenBank/DDBJ whole genome shotgun (WGS) entry which is preliminary data.</text>
</comment>
<feature type="transmembrane region" description="Helical" evidence="1">
    <location>
        <begin position="67"/>
        <end position="89"/>
    </location>
</feature>
<feature type="transmembrane region" description="Helical" evidence="1">
    <location>
        <begin position="218"/>
        <end position="238"/>
    </location>
</feature>
<keyword evidence="1" id="KW-1133">Transmembrane helix</keyword>
<evidence type="ECO:0000313" key="3">
    <source>
        <dbReference type="EMBL" id="KKR72868.1"/>
    </source>
</evidence>
<reference evidence="3 4" key="1">
    <citation type="journal article" date="2015" name="Nature">
        <title>rRNA introns, odd ribosomes, and small enigmatic genomes across a large radiation of phyla.</title>
        <authorList>
            <person name="Brown C.T."/>
            <person name="Hug L.A."/>
            <person name="Thomas B.C."/>
            <person name="Sharon I."/>
            <person name="Castelle C.J."/>
            <person name="Singh A."/>
            <person name="Wilkins M.J."/>
            <person name="Williams K.H."/>
            <person name="Banfield J.F."/>
        </authorList>
    </citation>
    <scope>NUCLEOTIDE SEQUENCE [LARGE SCALE GENOMIC DNA]</scope>
</reference>
<feature type="transmembrane region" description="Helical" evidence="1">
    <location>
        <begin position="195"/>
        <end position="211"/>
    </location>
</feature>
<sequence>MKSFLLNNRWLLLIIILGILPLYPLLHPGMFEGHDAQDHIARIANFYANLQEGIIIPRWAANLNWGYGHPILMFLYPLPSYIASLFHWLGFSLIDATKIVFALGFALGGLTMYLWIKTMWREKAGIVASALYLFAPYRFVDLYVRGAIGENFFFIWPPLVLYCYYQLIKTGLVRYLIGGAFALAAMILSHNALSIMYLPFMFLYCVLLIVFSKRKLLVSIYSFLMTALGFGLSAFFWLPAYIEGKYTLRDIVTAGELFKRFEPFSRLIYSKWSHGGTGNMSVQVGIIQWIMIGVAVFLIYNLILKIKRIKDQKNNRDLKFNSYLLLILFFFFWIALFLITPYSQIIYEKITLFQKFQFPWRWLSLAIFPPAVIGGYFVSQISKRYSNQIVAGIVIAVLTVSFPYWKADGYFEKPESFYTGIYEGTTDTGESAPIWSVRFMLEKPPAYAEVVEGKAEIQTVNHRISSRTYAVTVNSEQARILENTLYFPGWFVSIDGNELPLTDVWWQDPAYRGLITYFVPEGEHLVEIVFRNTKVRNVSEFVSISSLFFLTGLCAMVLLLRKRSFPLSL</sequence>